<evidence type="ECO:0000313" key="2">
    <source>
        <dbReference type="Proteomes" id="UP000550729"/>
    </source>
</evidence>
<dbReference type="EMBL" id="JABBNB010000011">
    <property type="protein sequence ID" value="NMO02085.1"/>
    <property type="molecule type" value="Genomic_DNA"/>
</dbReference>
<comment type="caution">
    <text evidence="1">The sequence shown here is derived from an EMBL/GenBank/DDBJ whole genome shotgun (WGS) entry which is preliminary data.</text>
</comment>
<dbReference type="AlphaFoldDB" id="A0A848KZ11"/>
<proteinExistence type="predicted"/>
<sequence>MTLQFDDADATDGWLIAAARDLDPPSGEVERLIASITTTVTRAVRPAHTLNTDVDGVKMSDRVVKALLATAIRAAIGRLVVYAQLVDDAGQVTAVRIGLVARYRDDLQEMSDRARDAVRDVLAATLGEHTSSAAAADIHVRWQDVYSRDWLN</sequence>
<gene>
    <name evidence="1" type="ORF">HH308_12770</name>
</gene>
<protein>
    <submittedName>
        <fullName evidence="1">Uncharacterized protein</fullName>
    </submittedName>
</protein>
<evidence type="ECO:0000313" key="1">
    <source>
        <dbReference type="EMBL" id="NMO02085.1"/>
    </source>
</evidence>
<keyword evidence="2" id="KW-1185">Reference proteome</keyword>
<dbReference type="Proteomes" id="UP000550729">
    <property type="component" value="Unassembled WGS sequence"/>
</dbReference>
<organism evidence="1 2">
    <name type="scientific">Gordonia asplenii</name>
    <dbReference type="NCBI Taxonomy" id="2725283"/>
    <lineage>
        <taxon>Bacteria</taxon>
        <taxon>Bacillati</taxon>
        <taxon>Actinomycetota</taxon>
        <taxon>Actinomycetes</taxon>
        <taxon>Mycobacteriales</taxon>
        <taxon>Gordoniaceae</taxon>
        <taxon>Gordonia</taxon>
    </lineage>
</organism>
<reference evidence="1 2" key="1">
    <citation type="submission" date="2020-04" db="EMBL/GenBank/DDBJ databases">
        <title>Gordonia sp. nov. TBRC 11910.</title>
        <authorList>
            <person name="Suriyachadkun C."/>
        </authorList>
    </citation>
    <scope>NUCLEOTIDE SEQUENCE [LARGE SCALE GENOMIC DNA]</scope>
    <source>
        <strain evidence="1 2">TBRC 11910</strain>
    </source>
</reference>
<accession>A0A848KZ11</accession>
<dbReference type="RefSeq" id="WP_170194581.1">
    <property type="nucleotide sequence ID" value="NZ_JABBNB010000011.1"/>
</dbReference>
<name>A0A848KZ11_9ACTN</name>